<dbReference type="InterPro" id="IPR018253">
    <property type="entry name" value="DnaJ_domain_CS"/>
</dbReference>
<feature type="domain" description="J" evidence="2">
    <location>
        <begin position="14"/>
        <end position="79"/>
    </location>
</feature>
<evidence type="ECO:0000313" key="4">
    <source>
        <dbReference type="Proteomes" id="UP000692954"/>
    </source>
</evidence>
<proteinExistence type="predicted"/>
<dbReference type="InterPro" id="IPR001623">
    <property type="entry name" value="DnaJ_domain"/>
</dbReference>
<comment type="caution">
    <text evidence="3">The sequence shown here is derived from an EMBL/GenBank/DDBJ whole genome shotgun (WGS) entry which is preliminary data.</text>
</comment>
<dbReference type="PANTHER" id="PTHR44145:SF3">
    <property type="entry name" value="DNAJ HOMOLOG SUBFAMILY A MEMBER 3, MITOCHONDRIAL"/>
    <property type="match status" value="1"/>
</dbReference>
<evidence type="ECO:0000259" key="2">
    <source>
        <dbReference type="PROSITE" id="PS50076"/>
    </source>
</evidence>
<dbReference type="OrthoDB" id="310752at2759"/>
<keyword evidence="1" id="KW-0143">Chaperone</keyword>
<dbReference type="PROSITE" id="PS50076">
    <property type="entry name" value="DNAJ_2"/>
    <property type="match status" value="1"/>
</dbReference>
<dbReference type="EMBL" id="CAJJDN010000270">
    <property type="protein sequence ID" value="CAD8130218.1"/>
    <property type="molecule type" value="Genomic_DNA"/>
</dbReference>
<accession>A0A8S1RPT7</accession>
<sequence length="130" mass="15390">MLKISNQLRFYYKTFYQLLEVPQNASSAQIKSSYLRIVKLYHSDTKTQESKNQEYFKQVTAAYQILSNESERQKYDQAINNEGHSSYNSQNSSQKENDQTSNYVSILIIIYFRISIIMCNLNKICFYISY</sequence>
<gene>
    <name evidence="3" type="ORF">PSON_ATCC_30995.1.T2700003</name>
</gene>
<protein>
    <recommendedName>
        <fullName evidence="2">J domain-containing protein</fullName>
    </recommendedName>
</protein>
<dbReference type="PANTHER" id="PTHR44145">
    <property type="entry name" value="DNAJ HOMOLOG SUBFAMILY A MEMBER 3, MITOCHONDRIAL"/>
    <property type="match status" value="1"/>
</dbReference>
<evidence type="ECO:0000313" key="3">
    <source>
        <dbReference type="EMBL" id="CAD8130218.1"/>
    </source>
</evidence>
<dbReference type="Proteomes" id="UP000692954">
    <property type="component" value="Unassembled WGS sequence"/>
</dbReference>
<evidence type="ECO:0000256" key="1">
    <source>
        <dbReference type="ARBA" id="ARBA00023186"/>
    </source>
</evidence>
<keyword evidence="4" id="KW-1185">Reference proteome</keyword>
<dbReference type="InterPro" id="IPR051938">
    <property type="entry name" value="Apopto_cytoskel_mod"/>
</dbReference>
<dbReference type="PROSITE" id="PS00636">
    <property type="entry name" value="DNAJ_1"/>
    <property type="match status" value="1"/>
</dbReference>
<name>A0A8S1RPT7_9CILI</name>
<organism evidence="3 4">
    <name type="scientific">Paramecium sonneborni</name>
    <dbReference type="NCBI Taxonomy" id="65129"/>
    <lineage>
        <taxon>Eukaryota</taxon>
        <taxon>Sar</taxon>
        <taxon>Alveolata</taxon>
        <taxon>Ciliophora</taxon>
        <taxon>Intramacronucleata</taxon>
        <taxon>Oligohymenophorea</taxon>
        <taxon>Peniculida</taxon>
        <taxon>Parameciidae</taxon>
        <taxon>Paramecium</taxon>
    </lineage>
</organism>
<dbReference type="SMART" id="SM00271">
    <property type="entry name" value="DnaJ"/>
    <property type="match status" value="1"/>
</dbReference>
<dbReference type="CDD" id="cd06257">
    <property type="entry name" value="DnaJ"/>
    <property type="match status" value="1"/>
</dbReference>
<reference evidence="3" key="1">
    <citation type="submission" date="2021-01" db="EMBL/GenBank/DDBJ databases">
        <authorList>
            <consortium name="Genoscope - CEA"/>
            <person name="William W."/>
        </authorList>
    </citation>
    <scope>NUCLEOTIDE SEQUENCE</scope>
</reference>
<dbReference type="Pfam" id="PF00226">
    <property type="entry name" value="DnaJ"/>
    <property type="match status" value="1"/>
</dbReference>
<dbReference type="AlphaFoldDB" id="A0A8S1RPT7"/>